<accession>A0A0F7KSV9</accession>
<dbReference type="PATRIC" id="fig|1267766.3.peg.794"/>
<gene>
    <name evidence="1" type="ORF">WYH_00786</name>
</gene>
<sequence length="104" mass="12371">MSEKHPYDVEVLEIFKDPKNRLEGKKHVLIEHVMSMGEYYLGAHKDEVLIIFAGYDEKNKVIRASERSRTQYPPQYFVKHIQDAKGRWEGWSDTKKIYSLCRHC</sequence>
<dbReference type="EMBL" id="CP011452">
    <property type="protein sequence ID" value="AKH41840.1"/>
    <property type="molecule type" value="Genomic_DNA"/>
</dbReference>
<dbReference type="Proteomes" id="UP000034392">
    <property type="component" value="Chromosome"/>
</dbReference>
<organism evidence="1 2">
    <name type="scientific">Croceibacterium atlanticum</name>
    <dbReference type="NCBI Taxonomy" id="1267766"/>
    <lineage>
        <taxon>Bacteria</taxon>
        <taxon>Pseudomonadati</taxon>
        <taxon>Pseudomonadota</taxon>
        <taxon>Alphaproteobacteria</taxon>
        <taxon>Sphingomonadales</taxon>
        <taxon>Erythrobacteraceae</taxon>
        <taxon>Croceibacterium</taxon>
    </lineage>
</organism>
<evidence type="ECO:0000313" key="2">
    <source>
        <dbReference type="Proteomes" id="UP000034392"/>
    </source>
</evidence>
<evidence type="ECO:0000313" key="1">
    <source>
        <dbReference type="EMBL" id="AKH41840.1"/>
    </source>
</evidence>
<dbReference type="KEGG" id="aay:WYH_00786"/>
<proteinExistence type="predicted"/>
<protein>
    <submittedName>
        <fullName evidence="1">Uncharacterized protein</fullName>
    </submittedName>
</protein>
<keyword evidence="2" id="KW-1185">Reference proteome</keyword>
<dbReference type="AlphaFoldDB" id="A0A0F7KSV9"/>
<reference evidence="1" key="1">
    <citation type="submission" date="2015-05" db="EMBL/GenBank/DDBJ databases">
        <title>The complete genome of Altererythrobacter atlanticus strain 26DY36.</title>
        <authorList>
            <person name="Wu Y.-H."/>
            <person name="Cheng H."/>
            <person name="Wu X.-W."/>
        </authorList>
    </citation>
    <scope>NUCLEOTIDE SEQUENCE [LARGE SCALE GENOMIC DNA]</scope>
    <source>
        <strain evidence="1">26DY36</strain>
    </source>
</reference>
<name>A0A0F7KSV9_9SPHN</name>
<dbReference type="STRING" id="1267766.WYH_00786"/>
<dbReference type="RefSeq" id="WP_046902790.1">
    <property type="nucleotide sequence ID" value="NZ_CP011452.2"/>
</dbReference>